<dbReference type="GO" id="GO:0004930">
    <property type="term" value="F:G protein-coupled receptor activity"/>
    <property type="evidence" value="ECO:0007669"/>
    <property type="project" value="UniProtKB-KW"/>
</dbReference>
<dbReference type="CDD" id="cd00637">
    <property type="entry name" value="7tm_classA_rhodopsin-like"/>
    <property type="match status" value="1"/>
</dbReference>
<feature type="domain" description="G-protein coupled receptors family 1 profile" evidence="11">
    <location>
        <begin position="41"/>
        <end position="296"/>
    </location>
</feature>
<evidence type="ECO:0000256" key="8">
    <source>
        <dbReference type="ARBA" id="ARBA00023224"/>
    </source>
</evidence>
<dbReference type="Gene3D" id="1.20.1070.10">
    <property type="entry name" value="Rhodopsin 7-helix transmembrane proteins"/>
    <property type="match status" value="1"/>
</dbReference>
<organism evidence="12 13">
    <name type="scientific">Dreissena polymorpha</name>
    <name type="common">Zebra mussel</name>
    <name type="synonym">Mytilus polymorpha</name>
    <dbReference type="NCBI Taxonomy" id="45954"/>
    <lineage>
        <taxon>Eukaryota</taxon>
        <taxon>Metazoa</taxon>
        <taxon>Spiralia</taxon>
        <taxon>Lophotrochozoa</taxon>
        <taxon>Mollusca</taxon>
        <taxon>Bivalvia</taxon>
        <taxon>Autobranchia</taxon>
        <taxon>Heteroconchia</taxon>
        <taxon>Euheterodonta</taxon>
        <taxon>Imparidentia</taxon>
        <taxon>Neoheterodontei</taxon>
        <taxon>Myida</taxon>
        <taxon>Dreissenoidea</taxon>
        <taxon>Dreissenidae</taxon>
        <taxon>Dreissena</taxon>
    </lineage>
</organism>
<feature type="transmembrane region" description="Helical" evidence="10">
    <location>
        <begin position="279"/>
        <end position="299"/>
    </location>
</feature>
<proteinExistence type="inferred from homology"/>
<dbReference type="InterPro" id="IPR017452">
    <property type="entry name" value="GPCR_Rhodpsn_7TM"/>
</dbReference>
<keyword evidence="6 10" id="KW-0472">Membrane</keyword>
<evidence type="ECO:0000259" key="11">
    <source>
        <dbReference type="PROSITE" id="PS50262"/>
    </source>
</evidence>
<reference evidence="12" key="2">
    <citation type="submission" date="2020-11" db="EMBL/GenBank/DDBJ databases">
        <authorList>
            <person name="McCartney M.A."/>
            <person name="Auch B."/>
            <person name="Kono T."/>
            <person name="Mallez S."/>
            <person name="Becker A."/>
            <person name="Gohl D.M."/>
            <person name="Silverstein K.A.T."/>
            <person name="Koren S."/>
            <person name="Bechman K.B."/>
            <person name="Herman A."/>
            <person name="Abrahante J.E."/>
            <person name="Garbe J."/>
        </authorList>
    </citation>
    <scope>NUCLEOTIDE SEQUENCE</scope>
    <source>
        <strain evidence="12">Duluth1</strain>
        <tissue evidence="12">Whole animal</tissue>
    </source>
</reference>
<keyword evidence="13" id="KW-1185">Reference proteome</keyword>
<keyword evidence="7 9" id="KW-0675">Receptor</keyword>
<evidence type="ECO:0000256" key="6">
    <source>
        <dbReference type="ARBA" id="ARBA00023136"/>
    </source>
</evidence>
<evidence type="ECO:0000313" key="13">
    <source>
        <dbReference type="Proteomes" id="UP000828390"/>
    </source>
</evidence>
<evidence type="ECO:0000256" key="9">
    <source>
        <dbReference type="RuleBase" id="RU000688"/>
    </source>
</evidence>
<dbReference type="GO" id="GO:0005886">
    <property type="term" value="C:plasma membrane"/>
    <property type="evidence" value="ECO:0007669"/>
    <property type="project" value="UniProtKB-SubCell"/>
</dbReference>
<feature type="transmembrane region" description="Helical" evidence="10">
    <location>
        <begin position="25"/>
        <end position="48"/>
    </location>
</feature>
<dbReference type="Proteomes" id="UP000828390">
    <property type="component" value="Unassembled WGS sequence"/>
</dbReference>
<name>A0A9D4SBL1_DREPO</name>
<feature type="transmembrane region" description="Helical" evidence="10">
    <location>
        <begin position="142"/>
        <end position="162"/>
    </location>
</feature>
<keyword evidence="2" id="KW-1003">Cell membrane</keyword>
<feature type="transmembrane region" description="Helical" evidence="10">
    <location>
        <begin position="187"/>
        <end position="206"/>
    </location>
</feature>
<gene>
    <name evidence="12" type="ORF">DPMN_021171</name>
</gene>
<protein>
    <recommendedName>
        <fullName evidence="11">G-protein coupled receptors family 1 profile domain-containing protein</fullName>
    </recommendedName>
</protein>
<dbReference type="PRINTS" id="PR00237">
    <property type="entry name" value="GPCRRHODOPSN"/>
</dbReference>
<dbReference type="InterPro" id="IPR000276">
    <property type="entry name" value="GPCR_Rhodpsn"/>
</dbReference>
<dbReference type="PANTHER" id="PTHR24228:SF59">
    <property type="entry name" value="NEUROPEPTIDE RECEPTOR 15"/>
    <property type="match status" value="1"/>
</dbReference>
<dbReference type="PROSITE" id="PS00237">
    <property type="entry name" value="G_PROTEIN_RECEP_F1_1"/>
    <property type="match status" value="1"/>
</dbReference>
<dbReference type="SMART" id="SM01381">
    <property type="entry name" value="7TM_GPCR_Srsx"/>
    <property type="match status" value="1"/>
</dbReference>
<dbReference type="Pfam" id="PF00001">
    <property type="entry name" value="7tm_1"/>
    <property type="match status" value="1"/>
</dbReference>
<reference evidence="12" key="1">
    <citation type="journal article" date="2019" name="bioRxiv">
        <title>The Genome of the Zebra Mussel, Dreissena polymorpha: A Resource for Invasive Species Research.</title>
        <authorList>
            <person name="McCartney M.A."/>
            <person name="Auch B."/>
            <person name="Kono T."/>
            <person name="Mallez S."/>
            <person name="Zhang Y."/>
            <person name="Obille A."/>
            <person name="Becker A."/>
            <person name="Abrahante J.E."/>
            <person name="Garbe J."/>
            <person name="Badalamenti J.P."/>
            <person name="Herman A."/>
            <person name="Mangelson H."/>
            <person name="Liachko I."/>
            <person name="Sullivan S."/>
            <person name="Sone E.D."/>
            <person name="Koren S."/>
            <person name="Silverstein K.A.T."/>
            <person name="Beckman K.B."/>
            <person name="Gohl D.M."/>
        </authorList>
    </citation>
    <scope>NUCLEOTIDE SEQUENCE</scope>
    <source>
        <strain evidence="12">Duluth1</strain>
        <tissue evidence="12">Whole animal</tissue>
    </source>
</reference>
<sequence length="323" mass="36926">MTNVSMMYNVSMNLSGSSDMPYLEYINTAMLFLIMISGIIGNTVVILVQFRNKRKSTTDFFVITMAIFDLFSCLIILPLLIVDFRKRTLPIDVLSAFCKIENYGIYTSAIGTSVLLSGTAVDRYYKISKPHSNAISPIRTRTFCIAVSVVTSVAFTPILYWMKYDGIKEGCGYVGDLWDVVSVMRKILATGFGLLIVTTVFSYTMVARTIRKRRKIQPCNASSVMNNLYKQDEKAYVRKFPKITFAFLMIISVFVMTWIISVVGLAIPIQSGFPLTVKRMLSVCHVINYVTNPLFYMWLHSMFRERVRQLVFLCWNGRKNIRM</sequence>
<evidence type="ECO:0000256" key="1">
    <source>
        <dbReference type="ARBA" id="ARBA00004651"/>
    </source>
</evidence>
<evidence type="ECO:0000313" key="12">
    <source>
        <dbReference type="EMBL" id="KAH3896987.1"/>
    </source>
</evidence>
<dbReference type="PROSITE" id="PS50262">
    <property type="entry name" value="G_PROTEIN_RECEP_F1_2"/>
    <property type="match status" value="1"/>
</dbReference>
<accession>A0A9D4SBL1</accession>
<dbReference type="SUPFAM" id="SSF81321">
    <property type="entry name" value="Family A G protein-coupled receptor-like"/>
    <property type="match status" value="1"/>
</dbReference>
<feature type="transmembrane region" description="Helical" evidence="10">
    <location>
        <begin position="243"/>
        <end position="267"/>
    </location>
</feature>
<comment type="subcellular location">
    <subcellularLocation>
        <location evidence="1">Cell membrane</location>
        <topology evidence="1">Multi-pass membrane protein</topology>
    </subcellularLocation>
</comment>
<feature type="transmembrane region" description="Helical" evidence="10">
    <location>
        <begin position="102"/>
        <end position="121"/>
    </location>
</feature>
<keyword evidence="4 10" id="KW-1133">Transmembrane helix</keyword>
<evidence type="ECO:0000256" key="7">
    <source>
        <dbReference type="ARBA" id="ARBA00023170"/>
    </source>
</evidence>
<evidence type="ECO:0000256" key="2">
    <source>
        <dbReference type="ARBA" id="ARBA00022475"/>
    </source>
</evidence>
<evidence type="ECO:0000256" key="3">
    <source>
        <dbReference type="ARBA" id="ARBA00022692"/>
    </source>
</evidence>
<comment type="similarity">
    <text evidence="9">Belongs to the G-protein coupled receptor 1 family.</text>
</comment>
<keyword evidence="3 9" id="KW-0812">Transmembrane</keyword>
<dbReference type="EMBL" id="JAIWYP010000001">
    <property type="protein sequence ID" value="KAH3896987.1"/>
    <property type="molecule type" value="Genomic_DNA"/>
</dbReference>
<dbReference type="AlphaFoldDB" id="A0A9D4SBL1"/>
<comment type="caution">
    <text evidence="12">The sequence shown here is derived from an EMBL/GenBank/DDBJ whole genome shotgun (WGS) entry which is preliminary data.</text>
</comment>
<keyword evidence="8 9" id="KW-0807">Transducer</keyword>
<keyword evidence="5 9" id="KW-0297">G-protein coupled receptor</keyword>
<feature type="transmembrane region" description="Helical" evidence="10">
    <location>
        <begin position="60"/>
        <end position="82"/>
    </location>
</feature>
<evidence type="ECO:0000256" key="10">
    <source>
        <dbReference type="SAM" id="Phobius"/>
    </source>
</evidence>
<evidence type="ECO:0000256" key="4">
    <source>
        <dbReference type="ARBA" id="ARBA00022989"/>
    </source>
</evidence>
<dbReference type="PANTHER" id="PTHR24228">
    <property type="entry name" value="B2 BRADYKININ RECEPTOR/ANGIOTENSIN II RECEPTOR"/>
    <property type="match status" value="1"/>
</dbReference>
<evidence type="ECO:0000256" key="5">
    <source>
        <dbReference type="ARBA" id="ARBA00023040"/>
    </source>
</evidence>